<dbReference type="Pfam" id="PF13646">
    <property type="entry name" value="HEAT_2"/>
    <property type="match status" value="3"/>
</dbReference>
<proteinExistence type="predicted"/>
<dbReference type="PANTHER" id="PTHR12697">
    <property type="entry name" value="PBS LYASE HEAT-LIKE PROTEIN"/>
    <property type="match status" value="1"/>
</dbReference>
<name>A0A813LEU3_POLGL</name>
<comment type="function">
    <text evidence="1">Catalyzes the hydroxylation of the N(6)-(4-aminobutyl)-L-lysine intermediate produced by deoxyhypusine synthase/DHPS on a critical lysine of the eukaryotic translation initiation factor 5A/eIF-5A. This is the second step of the post-translational modification of that lysine into an unusual amino acid residue named hypusine. Hypusination is unique to mature eIF-5A factor and is essential for its function.</text>
</comment>
<evidence type="ECO:0000256" key="2">
    <source>
        <dbReference type="PROSITE-ProRule" id="PRU00103"/>
    </source>
</evidence>
<dbReference type="SMART" id="SM00567">
    <property type="entry name" value="EZ_HEAT"/>
    <property type="match status" value="6"/>
</dbReference>
<evidence type="ECO:0000313" key="4">
    <source>
        <dbReference type="Proteomes" id="UP000626109"/>
    </source>
</evidence>
<dbReference type="PROSITE" id="PS50077">
    <property type="entry name" value="HEAT_REPEAT"/>
    <property type="match status" value="2"/>
</dbReference>
<sequence>MLKVNYGGKTFDRRGTAALAMAEDMLRHKDAITRRMAISCLFHLGKESLEHAAEFATALQDEDAGVRYWASVWLASARTRDGSKSKALEHHSAMSAPLSDPDPGIRYWAAEALFACGRAAVEEAPALTTALLDTDPGVRVAAAKALAAVDPEVSAAKAAEVLLEALDSEESYFRASAAEGLGFLGTAAMPHTERLGQALGDSYAAVRLSATKSFQRLGLEAIQPMSALLANLAVSDPDHEVQATAMACLKKLDLPFALQHEDVELRRWAAEGLAKLEAKCAEHAPLLAAALKDDDGTVRRWVAVAFSVMGPTAAQFAGDLKAALGDAAVEVRPLAMRALARQVPEAVPEALAYFVELLKRDDPSTRMSSIEAIGFARDQAMDVVPSLIECLGDENVKVRLASLEAIASVGQRAVRKADKAIAKLAKTDPDTDVRRAAVTQLRNNMLAQKFDVG</sequence>
<dbReference type="Proteomes" id="UP000626109">
    <property type="component" value="Unassembled WGS sequence"/>
</dbReference>
<protein>
    <submittedName>
        <fullName evidence="3">Uncharacterized protein</fullName>
    </submittedName>
</protein>
<dbReference type="EMBL" id="CAJNNW010035161">
    <property type="protein sequence ID" value="CAE8726015.1"/>
    <property type="molecule type" value="Genomic_DNA"/>
</dbReference>
<comment type="caution">
    <text evidence="3">The sequence shown here is derived from an EMBL/GenBank/DDBJ whole genome shotgun (WGS) entry which is preliminary data.</text>
</comment>
<reference evidence="3" key="1">
    <citation type="submission" date="2021-02" db="EMBL/GenBank/DDBJ databases">
        <authorList>
            <person name="Dougan E. K."/>
            <person name="Rhodes N."/>
            <person name="Thang M."/>
            <person name="Chan C."/>
        </authorList>
    </citation>
    <scope>NUCLEOTIDE SEQUENCE</scope>
</reference>
<feature type="repeat" description="HEAT" evidence="2">
    <location>
        <begin position="383"/>
        <end position="420"/>
    </location>
</feature>
<dbReference type="InterPro" id="IPR004155">
    <property type="entry name" value="PBS_lyase_HEAT"/>
</dbReference>
<dbReference type="InterPro" id="IPR021133">
    <property type="entry name" value="HEAT_type_2"/>
</dbReference>
<gene>
    <name evidence="3" type="ORF">PGLA2088_LOCUS44343</name>
</gene>
<organism evidence="3 4">
    <name type="scientific">Polarella glacialis</name>
    <name type="common">Dinoflagellate</name>
    <dbReference type="NCBI Taxonomy" id="89957"/>
    <lineage>
        <taxon>Eukaryota</taxon>
        <taxon>Sar</taxon>
        <taxon>Alveolata</taxon>
        <taxon>Dinophyceae</taxon>
        <taxon>Suessiales</taxon>
        <taxon>Suessiaceae</taxon>
        <taxon>Polarella</taxon>
    </lineage>
</organism>
<dbReference type="SUPFAM" id="SSF48371">
    <property type="entry name" value="ARM repeat"/>
    <property type="match status" value="1"/>
</dbReference>
<dbReference type="InterPro" id="IPR011989">
    <property type="entry name" value="ARM-like"/>
</dbReference>
<evidence type="ECO:0000313" key="3">
    <source>
        <dbReference type="EMBL" id="CAE8726015.1"/>
    </source>
</evidence>
<dbReference type="PANTHER" id="PTHR12697:SF38">
    <property type="entry name" value="PBS LYASE HEAT DOMAIN PROTEIN REPEAT-CONTAINING PROTEIN"/>
    <property type="match status" value="1"/>
</dbReference>
<dbReference type="InterPro" id="IPR016024">
    <property type="entry name" value="ARM-type_fold"/>
</dbReference>
<feature type="repeat" description="HEAT" evidence="2">
    <location>
        <begin position="123"/>
        <end position="160"/>
    </location>
</feature>
<dbReference type="Gene3D" id="1.25.10.10">
    <property type="entry name" value="Leucine-rich Repeat Variant"/>
    <property type="match status" value="3"/>
</dbReference>
<evidence type="ECO:0000256" key="1">
    <source>
        <dbReference type="ARBA" id="ARBA00045876"/>
    </source>
</evidence>
<dbReference type="GO" id="GO:0016491">
    <property type="term" value="F:oxidoreductase activity"/>
    <property type="evidence" value="ECO:0007669"/>
    <property type="project" value="TreeGrafter"/>
</dbReference>
<accession>A0A813LEU3</accession>
<dbReference type="AlphaFoldDB" id="A0A813LEU3"/>